<dbReference type="GO" id="GO:0006508">
    <property type="term" value="P:proteolysis"/>
    <property type="evidence" value="ECO:0007669"/>
    <property type="project" value="InterPro"/>
</dbReference>
<evidence type="ECO:0000313" key="1">
    <source>
        <dbReference type="EMBL" id="MPM20018.1"/>
    </source>
</evidence>
<dbReference type="GO" id="GO:0004190">
    <property type="term" value="F:aspartic-type endopeptidase activity"/>
    <property type="evidence" value="ECO:0007669"/>
    <property type="project" value="InterPro"/>
</dbReference>
<dbReference type="PROSITE" id="PS00141">
    <property type="entry name" value="ASP_PROTEASE"/>
    <property type="match status" value="1"/>
</dbReference>
<protein>
    <recommendedName>
        <fullName evidence="2">Peptidase A2 domain-containing protein</fullName>
    </recommendedName>
</protein>
<reference evidence="1" key="1">
    <citation type="submission" date="2019-08" db="EMBL/GenBank/DDBJ databases">
        <authorList>
            <person name="Kucharzyk K."/>
            <person name="Murdoch R.W."/>
            <person name="Higgins S."/>
            <person name="Loffler F."/>
        </authorList>
    </citation>
    <scope>NUCLEOTIDE SEQUENCE</scope>
</reference>
<sequence>MKAVLPLRFLSGNNGQKSHIVIDAVINGLEATLIIDSGASNCVIDSSRALIFDLEPDFLFMNESAVGLGSDSISSSLSRAITFELGDFVLERFPFVLLDLGIINDTFRKSGCSPVDGIIGTDLLLAGNAIIDYKSATISFSGNKRMLQKFFRQPFIFSGDE</sequence>
<dbReference type="Pfam" id="PF13650">
    <property type="entry name" value="Asp_protease_2"/>
    <property type="match status" value="1"/>
</dbReference>
<dbReference type="Gene3D" id="2.40.70.10">
    <property type="entry name" value="Acid Proteases"/>
    <property type="match status" value="1"/>
</dbReference>
<dbReference type="InterPro" id="IPR001969">
    <property type="entry name" value="Aspartic_peptidase_AS"/>
</dbReference>
<name>A0A644XW54_9ZZZZ</name>
<evidence type="ECO:0008006" key="2">
    <source>
        <dbReference type="Google" id="ProtNLM"/>
    </source>
</evidence>
<organism evidence="1">
    <name type="scientific">bioreactor metagenome</name>
    <dbReference type="NCBI Taxonomy" id="1076179"/>
    <lineage>
        <taxon>unclassified sequences</taxon>
        <taxon>metagenomes</taxon>
        <taxon>ecological metagenomes</taxon>
    </lineage>
</organism>
<proteinExistence type="predicted"/>
<dbReference type="SUPFAM" id="SSF50630">
    <property type="entry name" value="Acid proteases"/>
    <property type="match status" value="1"/>
</dbReference>
<gene>
    <name evidence="1" type="ORF">SDC9_66445</name>
</gene>
<dbReference type="AlphaFoldDB" id="A0A644XW54"/>
<dbReference type="EMBL" id="VSSQ01003293">
    <property type="protein sequence ID" value="MPM20018.1"/>
    <property type="molecule type" value="Genomic_DNA"/>
</dbReference>
<dbReference type="InterPro" id="IPR021109">
    <property type="entry name" value="Peptidase_aspartic_dom_sf"/>
</dbReference>
<accession>A0A644XW54</accession>
<comment type="caution">
    <text evidence="1">The sequence shown here is derived from an EMBL/GenBank/DDBJ whole genome shotgun (WGS) entry which is preliminary data.</text>
</comment>